<evidence type="ECO:0000256" key="1">
    <source>
        <dbReference type="ARBA" id="ARBA00006592"/>
    </source>
</evidence>
<dbReference type="GO" id="GO:0042273">
    <property type="term" value="P:ribosomal large subunit biogenesis"/>
    <property type="evidence" value="ECO:0007669"/>
    <property type="project" value="TreeGrafter"/>
</dbReference>
<dbReference type="InterPro" id="IPR002784">
    <property type="entry name" value="Ribosomal_eL14_dom"/>
</dbReference>
<dbReference type="GO" id="GO:0003735">
    <property type="term" value="F:structural constituent of ribosome"/>
    <property type="evidence" value="ECO:0007669"/>
    <property type="project" value="InterPro"/>
</dbReference>
<gene>
    <name evidence="5" type="ORF">XA68_10596</name>
</gene>
<evidence type="ECO:0000313" key="6">
    <source>
        <dbReference type="Proteomes" id="UP000037136"/>
    </source>
</evidence>
<evidence type="ECO:0000313" key="5">
    <source>
        <dbReference type="EMBL" id="PFH60636.1"/>
    </source>
</evidence>
<protein>
    <recommendedName>
        <fullName evidence="4">Large ribosomal subunit protein eL14 domain-containing protein</fullName>
    </recommendedName>
</protein>
<evidence type="ECO:0000259" key="4">
    <source>
        <dbReference type="Pfam" id="PF01929"/>
    </source>
</evidence>
<dbReference type="Proteomes" id="UP000037136">
    <property type="component" value="Unassembled WGS sequence"/>
</dbReference>
<dbReference type="SUPFAM" id="SSF50104">
    <property type="entry name" value="Translation proteins SH3-like domain"/>
    <property type="match status" value="1"/>
</dbReference>
<dbReference type="Pfam" id="PF01929">
    <property type="entry name" value="Ribosomal_L14e"/>
    <property type="match status" value="1"/>
</dbReference>
<keyword evidence="3" id="KW-0687">Ribonucleoprotein</keyword>
<dbReference type="OrthoDB" id="1875589at2759"/>
<keyword evidence="6" id="KW-1185">Reference proteome</keyword>
<dbReference type="PANTHER" id="PTHR11127">
    <property type="entry name" value="60S RIBOSOMAL PROTEIN L14"/>
    <property type="match status" value="1"/>
</dbReference>
<evidence type="ECO:0000256" key="3">
    <source>
        <dbReference type="ARBA" id="ARBA00023274"/>
    </source>
</evidence>
<comment type="caution">
    <text evidence="5">The sequence shown here is derived from an EMBL/GenBank/DDBJ whole genome shotgun (WGS) entry which is preliminary data.</text>
</comment>
<evidence type="ECO:0000256" key="2">
    <source>
        <dbReference type="ARBA" id="ARBA00022980"/>
    </source>
</evidence>
<dbReference type="GO" id="GO:0006412">
    <property type="term" value="P:translation"/>
    <property type="evidence" value="ECO:0007669"/>
    <property type="project" value="InterPro"/>
</dbReference>
<accession>A0A2A9PIJ2</accession>
<dbReference type="InterPro" id="IPR008991">
    <property type="entry name" value="Translation_prot_SH3-like_sf"/>
</dbReference>
<name>A0A2A9PIJ2_OPHUN</name>
<organism evidence="5 6">
    <name type="scientific">Ophiocordyceps unilateralis</name>
    <name type="common">Zombie-ant fungus</name>
    <name type="synonym">Torrubia unilateralis</name>
    <dbReference type="NCBI Taxonomy" id="268505"/>
    <lineage>
        <taxon>Eukaryota</taxon>
        <taxon>Fungi</taxon>
        <taxon>Dikarya</taxon>
        <taxon>Ascomycota</taxon>
        <taxon>Pezizomycotina</taxon>
        <taxon>Sordariomycetes</taxon>
        <taxon>Hypocreomycetidae</taxon>
        <taxon>Hypocreales</taxon>
        <taxon>Ophiocordycipitaceae</taxon>
        <taxon>Ophiocordyceps</taxon>
    </lineage>
</organism>
<dbReference type="GO" id="GO:0022625">
    <property type="term" value="C:cytosolic large ribosomal subunit"/>
    <property type="evidence" value="ECO:0007669"/>
    <property type="project" value="TreeGrafter"/>
</dbReference>
<dbReference type="InterPro" id="IPR039660">
    <property type="entry name" value="Ribosomal_eL14"/>
</dbReference>
<dbReference type="AlphaFoldDB" id="A0A2A9PIJ2"/>
<reference evidence="5 6" key="1">
    <citation type="journal article" date="2015" name="BMC Genomics">
        <title>Gene expression during zombie ant biting behavior reflects the complexity underlying fungal parasitic behavioral manipulation.</title>
        <authorList>
            <person name="de Bekker C."/>
            <person name="Ohm R.A."/>
            <person name="Loreto R.G."/>
            <person name="Sebastian A."/>
            <person name="Albert I."/>
            <person name="Merrow M."/>
            <person name="Brachmann A."/>
            <person name="Hughes D.P."/>
        </authorList>
    </citation>
    <scope>NUCLEOTIDE SEQUENCE [LARGE SCALE GENOMIC DNA]</scope>
    <source>
        <strain evidence="5 6">SC16a</strain>
    </source>
</reference>
<dbReference type="Gene3D" id="2.30.30.30">
    <property type="match status" value="1"/>
</dbReference>
<comment type="similarity">
    <text evidence="1">Belongs to the eukaryotic ribosomal protein eL14 family.</text>
</comment>
<proteinExistence type="inferred from homology"/>
<dbReference type="PANTHER" id="PTHR11127:SF2">
    <property type="entry name" value="LARGE RIBOSOMAL SUBUNIT PROTEIN EL14"/>
    <property type="match status" value="1"/>
</dbReference>
<dbReference type="STRING" id="268505.A0A2A9PIJ2"/>
<dbReference type="InterPro" id="IPR014722">
    <property type="entry name" value="Rib_uL2_dom2"/>
</dbReference>
<dbReference type="EMBL" id="LAZP02000116">
    <property type="protein sequence ID" value="PFH60636.1"/>
    <property type="molecule type" value="Genomic_DNA"/>
</dbReference>
<feature type="domain" description="Large ribosomal subunit protein eL14" evidence="4">
    <location>
        <begin position="121"/>
        <end position="196"/>
    </location>
</feature>
<sequence length="210" mass="24249">MLWLVRAPLFIRIHQSERRNKVPRHLGHGRFSARTLYHPSQRIQSPTPWSDNKSSTNGHTTVKMGEALIEGSNWRLVEVGRVVVITGDHPYAGGLGAIVEIVDHKRVLVDGPSSDRELAVPRQCVPLSKCLLSQFVIDGLLRGSRHGTLKKLWEKCEIDDKWKQSNWAKKRDQMKRRKNLTDFDRFKVMRLQKQRRFEERKALAKIKASA</sequence>
<keyword evidence="2" id="KW-0689">Ribosomal protein</keyword>
<dbReference type="GO" id="GO:0003723">
    <property type="term" value="F:RNA binding"/>
    <property type="evidence" value="ECO:0007669"/>
    <property type="project" value="InterPro"/>
</dbReference>
<reference evidence="5 6" key="2">
    <citation type="journal article" date="2017" name="Sci. Rep.">
        <title>Ant-infecting Ophiocordyceps genomes reveal a high diversity of potential behavioral manipulation genes and a possible major role for enterotoxins.</title>
        <authorList>
            <person name="de Bekker C."/>
            <person name="Ohm R.A."/>
            <person name="Evans H.C."/>
            <person name="Brachmann A."/>
            <person name="Hughes D.P."/>
        </authorList>
    </citation>
    <scope>NUCLEOTIDE SEQUENCE [LARGE SCALE GENOMIC DNA]</scope>
    <source>
        <strain evidence="5 6">SC16a</strain>
    </source>
</reference>
<dbReference type="Gene3D" id="6.10.250.2270">
    <property type="match status" value="1"/>
</dbReference>
<dbReference type="CDD" id="cd23702">
    <property type="entry name" value="eL14"/>
    <property type="match status" value="1"/>
</dbReference>